<dbReference type="AlphaFoldDB" id="M5FNE2"/>
<keyword evidence="4" id="KW-1185">Reference proteome</keyword>
<dbReference type="Proteomes" id="UP000030653">
    <property type="component" value="Unassembled WGS sequence"/>
</dbReference>
<dbReference type="InterPro" id="IPR025476">
    <property type="entry name" value="Helitron_helicase-like"/>
</dbReference>
<protein>
    <recommendedName>
        <fullName evidence="2">Helitron helicase-like domain-containing protein</fullName>
    </recommendedName>
</protein>
<name>M5FNE2_DACPD</name>
<sequence length="245" mass="27908">MDSENKEGVYAVRHSQKPVNDFRQSESSTEVSPINRNPLAVTFIMLFPYREGDPEDDQPRKVSFMEHARWMLQYHDRHFRKNNTWIFVAFGIIQKHEAMASAWIQIRHTDFQKASNLLSTVTIEWLQSATEEEESTGRTSNPAINTLAGCVMGSDSSCIALRSQIWGTAVYLAPPNLWFTITPNDLHNPLAQVFTGKDINMNCFLSTIGLNTSKRAQIIAQDPYAAAKFFQYIISSMMQCLFCIN</sequence>
<reference evidence="3 4" key="1">
    <citation type="journal article" date="2012" name="Science">
        <title>The Paleozoic origin of enzymatic lignin decomposition reconstructed from 31 fungal genomes.</title>
        <authorList>
            <person name="Floudas D."/>
            <person name="Binder M."/>
            <person name="Riley R."/>
            <person name="Barry K."/>
            <person name="Blanchette R.A."/>
            <person name="Henrissat B."/>
            <person name="Martinez A.T."/>
            <person name="Otillar R."/>
            <person name="Spatafora J.W."/>
            <person name="Yadav J.S."/>
            <person name="Aerts A."/>
            <person name="Benoit I."/>
            <person name="Boyd A."/>
            <person name="Carlson A."/>
            <person name="Copeland A."/>
            <person name="Coutinho P.M."/>
            <person name="de Vries R.P."/>
            <person name="Ferreira P."/>
            <person name="Findley K."/>
            <person name="Foster B."/>
            <person name="Gaskell J."/>
            <person name="Glotzer D."/>
            <person name="Gorecki P."/>
            <person name="Heitman J."/>
            <person name="Hesse C."/>
            <person name="Hori C."/>
            <person name="Igarashi K."/>
            <person name="Jurgens J.A."/>
            <person name="Kallen N."/>
            <person name="Kersten P."/>
            <person name="Kohler A."/>
            <person name="Kuees U."/>
            <person name="Kumar T.K.A."/>
            <person name="Kuo A."/>
            <person name="LaButti K."/>
            <person name="Larrondo L.F."/>
            <person name="Lindquist E."/>
            <person name="Ling A."/>
            <person name="Lombard V."/>
            <person name="Lucas S."/>
            <person name="Lundell T."/>
            <person name="Martin R."/>
            <person name="McLaughlin D.J."/>
            <person name="Morgenstern I."/>
            <person name="Morin E."/>
            <person name="Murat C."/>
            <person name="Nagy L.G."/>
            <person name="Nolan M."/>
            <person name="Ohm R.A."/>
            <person name="Patyshakuliyeva A."/>
            <person name="Rokas A."/>
            <person name="Ruiz-Duenas F.J."/>
            <person name="Sabat G."/>
            <person name="Salamov A."/>
            <person name="Samejima M."/>
            <person name="Schmutz J."/>
            <person name="Slot J.C."/>
            <person name="St John F."/>
            <person name="Stenlid J."/>
            <person name="Sun H."/>
            <person name="Sun S."/>
            <person name="Syed K."/>
            <person name="Tsang A."/>
            <person name="Wiebenga A."/>
            <person name="Young D."/>
            <person name="Pisabarro A."/>
            <person name="Eastwood D.C."/>
            <person name="Martin F."/>
            <person name="Cullen D."/>
            <person name="Grigoriev I.V."/>
            <person name="Hibbett D.S."/>
        </authorList>
    </citation>
    <scope>NUCLEOTIDE SEQUENCE [LARGE SCALE GENOMIC DNA]</scope>
    <source>
        <strain evidence="3 4">DJM-731 SS1</strain>
    </source>
</reference>
<dbReference type="OrthoDB" id="432234at2759"/>
<evidence type="ECO:0000313" key="3">
    <source>
        <dbReference type="EMBL" id="EJT97290.1"/>
    </source>
</evidence>
<proteinExistence type="predicted"/>
<feature type="region of interest" description="Disordered" evidence="1">
    <location>
        <begin position="1"/>
        <end position="31"/>
    </location>
</feature>
<dbReference type="STRING" id="1858805.M5FNE2"/>
<dbReference type="OMA" id="MASAWIQ"/>
<organism evidence="3 4">
    <name type="scientific">Dacryopinax primogenitus (strain DJM 731)</name>
    <name type="common">Brown rot fungus</name>
    <dbReference type="NCBI Taxonomy" id="1858805"/>
    <lineage>
        <taxon>Eukaryota</taxon>
        <taxon>Fungi</taxon>
        <taxon>Dikarya</taxon>
        <taxon>Basidiomycota</taxon>
        <taxon>Agaricomycotina</taxon>
        <taxon>Dacrymycetes</taxon>
        <taxon>Dacrymycetales</taxon>
        <taxon>Dacrymycetaceae</taxon>
        <taxon>Dacryopinax</taxon>
    </lineage>
</organism>
<dbReference type="RefSeq" id="XP_040624188.1">
    <property type="nucleotide sequence ID" value="XM_040777011.1"/>
</dbReference>
<evidence type="ECO:0000259" key="2">
    <source>
        <dbReference type="Pfam" id="PF14214"/>
    </source>
</evidence>
<evidence type="ECO:0000313" key="4">
    <source>
        <dbReference type="Proteomes" id="UP000030653"/>
    </source>
</evidence>
<accession>M5FNE2</accession>
<dbReference type="GeneID" id="63692073"/>
<gene>
    <name evidence="3" type="ORF">DACRYDRAFT_91618</name>
</gene>
<feature type="domain" description="Helitron helicase-like" evidence="2">
    <location>
        <begin position="67"/>
        <end position="241"/>
    </location>
</feature>
<dbReference type="Pfam" id="PF14214">
    <property type="entry name" value="Helitron_like_N"/>
    <property type="match status" value="1"/>
</dbReference>
<dbReference type="HOGENOM" id="CLU_080483_0_1_1"/>
<evidence type="ECO:0000256" key="1">
    <source>
        <dbReference type="SAM" id="MobiDB-lite"/>
    </source>
</evidence>
<dbReference type="EMBL" id="JH795877">
    <property type="protein sequence ID" value="EJT97290.1"/>
    <property type="molecule type" value="Genomic_DNA"/>
</dbReference>